<dbReference type="GO" id="GO:0000287">
    <property type="term" value="F:magnesium ion binding"/>
    <property type="evidence" value="ECO:0007669"/>
    <property type="project" value="UniProtKB-UniRule"/>
</dbReference>
<dbReference type="InterPro" id="IPR000623">
    <property type="entry name" value="Shikimate_kinase/TSH1"/>
</dbReference>
<dbReference type="PRINTS" id="PR01100">
    <property type="entry name" value="SHIKIMTKNASE"/>
</dbReference>
<evidence type="ECO:0000256" key="7">
    <source>
        <dbReference type="HAMAP-Rule" id="MF_00109"/>
    </source>
</evidence>
<feature type="binding site" evidence="7">
    <location>
        <begin position="11"/>
        <end position="16"/>
    </location>
    <ligand>
        <name>ATP</name>
        <dbReference type="ChEBI" id="CHEBI:30616"/>
    </ligand>
</feature>
<dbReference type="PANTHER" id="PTHR21087:SF16">
    <property type="entry name" value="SHIKIMATE KINASE 1, CHLOROPLASTIC"/>
    <property type="match status" value="1"/>
</dbReference>
<dbReference type="EMBL" id="JAQOTG010000001">
    <property type="protein sequence ID" value="MDE8562569.1"/>
    <property type="molecule type" value="Genomic_DNA"/>
</dbReference>
<keyword evidence="7" id="KW-0479">Metal-binding</keyword>
<keyword evidence="5 7" id="KW-0067">ATP-binding</keyword>
<dbReference type="InterPro" id="IPR031322">
    <property type="entry name" value="Shikimate/glucono_kinase"/>
</dbReference>
<feature type="binding site" evidence="7">
    <location>
        <position position="15"/>
    </location>
    <ligand>
        <name>Mg(2+)</name>
        <dbReference type="ChEBI" id="CHEBI:18420"/>
    </ligand>
</feature>
<dbReference type="HAMAP" id="MF_00109">
    <property type="entry name" value="Shikimate_kinase"/>
    <property type="match status" value="1"/>
</dbReference>
<dbReference type="EMBL" id="JARTLI010000004">
    <property type="protein sequence ID" value="MED5050815.1"/>
    <property type="molecule type" value="Genomic_DNA"/>
</dbReference>
<dbReference type="EC" id="2.7.1.71" evidence="7"/>
<dbReference type="PANTHER" id="PTHR21087">
    <property type="entry name" value="SHIKIMATE KINASE"/>
    <property type="match status" value="1"/>
</dbReference>
<comment type="cofactor">
    <cofactor evidence="7">
        <name>Mg(2+)</name>
        <dbReference type="ChEBI" id="CHEBI:18420"/>
    </cofactor>
    <text evidence="7">Binds 1 Mg(2+) ion per subunit.</text>
</comment>
<dbReference type="Proteomes" id="UP001213979">
    <property type="component" value="Unassembled WGS sequence"/>
</dbReference>
<accession>A0ABD5ISR3</accession>
<organism evidence="9 11">
    <name type="scientific">Anoxybacteroides rupiense</name>
    <dbReference type="NCBI Taxonomy" id="311460"/>
    <lineage>
        <taxon>Bacteria</taxon>
        <taxon>Bacillati</taxon>
        <taxon>Bacillota</taxon>
        <taxon>Bacilli</taxon>
        <taxon>Bacillales</taxon>
        <taxon>Anoxybacillaceae</taxon>
        <taxon>Anoxybacteroides</taxon>
    </lineage>
</organism>
<proteinExistence type="inferred from homology"/>
<evidence type="ECO:0000256" key="4">
    <source>
        <dbReference type="ARBA" id="ARBA00022777"/>
    </source>
</evidence>
<dbReference type="AlphaFoldDB" id="A0ABD5ISR3"/>
<reference evidence="9 11" key="2">
    <citation type="submission" date="2023-03" db="EMBL/GenBank/DDBJ databases">
        <title>Bacillus Genome Sequencing.</title>
        <authorList>
            <person name="Dunlap C."/>
        </authorList>
    </citation>
    <scope>NUCLEOTIDE SEQUENCE [LARGE SCALE GENOMIC DNA]</scope>
    <source>
        <strain evidence="9 11">NRS-38</strain>
    </source>
</reference>
<dbReference type="SUPFAM" id="SSF52540">
    <property type="entry name" value="P-loop containing nucleoside triphosphate hydrolases"/>
    <property type="match status" value="1"/>
</dbReference>
<comment type="similarity">
    <text evidence="7">Belongs to the shikimate kinase family.</text>
</comment>
<dbReference type="GO" id="GO:0009073">
    <property type="term" value="P:aromatic amino acid family biosynthetic process"/>
    <property type="evidence" value="ECO:0007669"/>
    <property type="project" value="UniProtKB-KW"/>
</dbReference>
<keyword evidence="10" id="KW-1185">Reference proteome</keyword>
<evidence type="ECO:0000256" key="3">
    <source>
        <dbReference type="ARBA" id="ARBA00022741"/>
    </source>
</evidence>
<reference evidence="8 10" key="1">
    <citation type="submission" date="2023-01" db="EMBL/GenBank/DDBJ databases">
        <title>Genome-based reclassification of Anoxybacillus geothermalis as a later heterotypic synonym of Anoxybacillus rupiensis.</title>
        <authorList>
            <person name="Inan Bektas K."/>
            <person name="Canakci S."/>
            <person name="Belduz A.A."/>
            <person name="Guler H.H."/>
        </authorList>
    </citation>
    <scope>NUCLEOTIDE SEQUENCE [LARGE SCALE GENOMIC DNA]</scope>
    <source>
        <strain evidence="8 10">DSM 17127</strain>
    </source>
</reference>
<evidence type="ECO:0000313" key="8">
    <source>
        <dbReference type="EMBL" id="MDE8562569.1"/>
    </source>
</evidence>
<protein>
    <recommendedName>
        <fullName evidence="7">Shikimate kinase</fullName>
        <shortName evidence="7">SK</shortName>
        <ecNumber evidence="7">2.7.1.71</ecNumber>
    </recommendedName>
</protein>
<evidence type="ECO:0000313" key="10">
    <source>
        <dbReference type="Proteomes" id="UP001213979"/>
    </source>
</evidence>
<dbReference type="GO" id="GO:0008652">
    <property type="term" value="P:amino acid biosynthetic process"/>
    <property type="evidence" value="ECO:0007669"/>
    <property type="project" value="UniProtKB-KW"/>
</dbReference>
<dbReference type="GO" id="GO:0005524">
    <property type="term" value="F:ATP binding"/>
    <property type="evidence" value="ECO:0007669"/>
    <property type="project" value="UniProtKB-UniRule"/>
</dbReference>
<keyword evidence="1 7" id="KW-0028">Amino-acid biosynthesis</keyword>
<dbReference type="CDD" id="cd00464">
    <property type="entry name" value="SK"/>
    <property type="match status" value="1"/>
</dbReference>
<name>A0ABD5ISR3_9BACL</name>
<evidence type="ECO:0000313" key="11">
    <source>
        <dbReference type="Proteomes" id="UP001339962"/>
    </source>
</evidence>
<feature type="binding site" evidence="7">
    <location>
        <position position="116"/>
    </location>
    <ligand>
        <name>ATP</name>
        <dbReference type="ChEBI" id="CHEBI:30616"/>
    </ligand>
</feature>
<comment type="catalytic activity">
    <reaction evidence="7">
        <text>shikimate + ATP = 3-phosphoshikimate + ADP + H(+)</text>
        <dbReference type="Rhea" id="RHEA:13121"/>
        <dbReference type="ChEBI" id="CHEBI:15378"/>
        <dbReference type="ChEBI" id="CHEBI:30616"/>
        <dbReference type="ChEBI" id="CHEBI:36208"/>
        <dbReference type="ChEBI" id="CHEBI:145989"/>
        <dbReference type="ChEBI" id="CHEBI:456216"/>
        <dbReference type="EC" id="2.7.1.71"/>
    </reaction>
</comment>
<dbReference type="RefSeq" id="WP_044744504.1">
    <property type="nucleotide sequence ID" value="NZ_JACIDF010000002.1"/>
</dbReference>
<feature type="binding site" evidence="7">
    <location>
        <position position="33"/>
    </location>
    <ligand>
        <name>substrate</name>
    </ligand>
</feature>
<evidence type="ECO:0000313" key="9">
    <source>
        <dbReference type="EMBL" id="MED5050815.1"/>
    </source>
</evidence>
<dbReference type="Proteomes" id="UP001339962">
    <property type="component" value="Unassembled WGS sequence"/>
</dbReference>
<comment type="subcellular location">
    <subcellularLocation>
        <location evidence="7">Cytoplasm</location>
    </subcellularLocation>
</comment>
<feature type="binding site" evidence="7">
    <location>
        <position position="150"/>
    </location>
    <ligand>
        <name>ATP</name>
        <dbReference type="ChEBI" id="CHEBI:30616"/>
    </ligand>
</feature>
<feature type="binding site" evidence="7">
    <location>
        <position position="78"/>
    </location>
    <ligand>
        <name>substrate</name>
    </ligand>
</feature>
<evidence type="ECO:0000256" key="2">
    <source>
        <dbReference type="ARBA" id="ARBA00022679"/>
    </source>
</evidence>
<dbReference type="Pfam" id="PF01202">
    <property type="entry name" value="SKI"/>
    <property type="match status" value="1"/>
</dbReference>
<dbReference type="InterPro" id="IPR027417">
    <property type="entry name" value="P-loop_NTPase"/>
</dbReference>
<keyword evidence="4 7" id="KW-0418">Kinase</keyword>
<evidence type="ECO:0000256" key="1">
    <source>
        <dbReference type="ARBA" id="ARBA00022605"/>
    </source>
</evidence>
<comment type="function">
    <text evidence="7">Catalyzes the specific phosphorylation of the 3-hydroxyl group of shikimic acid using ATP as a cosubstrate.</text>
</comment>
<keyword evidence="2 7" id="KW-0808">Transferase</keyword>
<comment type="caution">
    <text evidence="9">The sequence shown here is derived from an EMBL/GenBank/DDBJ whole genome shotgun (WGS) entry which is preliminary data.</text>
</comment>
<evidence type="ECO:0000256" key="5">
    <source>
        <dbReference type="ARBA" id="ARBA00022840"/>
    </source>
</evidence>
<evidence type="ECO:0000256" key="6">
    <source>
        <dbReference type="ARBA" id="ARBA00023141"/>
    </source>
</evidence>
<feature type="binding site" evidence="7">
    <location>
        <position position="57"/>
    </location>
    <ligand>
        <name>substrate</name>
    </ligand>
</feature>
<dbReference type="GO" id="GO:0004765">
    <property type="term" value="F:shikimate kinase activity"/>
    <property type="evidence" value="ECO:0007669"/>
    <property type="project" value="UniProtKB-UniRule"/>
</dbReference>
<feature type="binding site" evidence="7">
    <location>
        <position position="134"/>
    </location>
    <ligand>
        <name>substrate</name>
    </ligand>
</feature>
<keyword evidence="6 7" id="KW-0057">Aromatic amino acid biosynthesis</keyword>
<comment type="subunit">
    <text evidence="7">Monomer.</text>
</comment>
<gene>
    <name evidence="7" type="primary">aroK</name>
    <name evidence="9" type="ORF">P9850_02885</name>
    <name evidence="8" type="ORF">PNH38_01585</name>
</gene>
<dbReference type="Gene3D" id="3.40.50.300">
    <property type="entry name" value="P-loop containing nucleotide triphosphate hydrolases"/>
    <property type="match status" value="1"/>
</dbReference>
<comment type="pathway">
    <text evidence="7">Metabolic intermediate biosynthesis; chorismate biosynthesis; chorismate from D-erythrose 4-phosphate and phosphoenolpyruvate: step 5/7.</text>
</comment>
<keyword evidence="7" id="KW-0963">Cytoplasm</keyword>
<sequence length="171" mass="20063">MQRIYLTGFMGAGKTTIGQCLAKRLGLSMIDTDEYIEEQIGKTIKRIFAEEGEAAFRQYEREFLRALPLDKIIVTTGGGIVIQKENRDWMKRTGTVIYLHCEFAELLKRLEHDDTRPLLSQHHRQGLEELWQQRLPYYQEADWIIDTTGQSIEQIVDEITKMIKNDPPWKY</sequence>
<keyword evidence="7" id="KW-0460">Magnesium</keyword>
<keyword evidence="3 7" id="KW-0547">Nucleotide-binding</keyword>
<dbReference type="GO" id="GO:0005737">
    <property type="term" value="C:cytoplasm"/>
    <property type="evidence" value="ECO:0007669"/>
    <property type="project" value="UniProtKB-SubCell"/>
</dbReference>
<dbReference type="GO" id="GO:0009423">
    <property type="term" value="P:chorismate biosynthetic process"/>
    <property type="evidence" value="ECO:0007669"/>
    <property type="project" value="UniProtKB-UniRule"/>
</dbReference>